<feature type="region of interest" description="Disordered" evidence="1">
    <location>
        <begin position="25"/>
        <end position="82"/>
    </location>
</feature>
<evidence type="ECO:0000313" key="3">
    <source>
        <dbReference type="Proteomes" id="UP001211065"/>
    </source>
</evidence>
<dbReference type="EMBL" id="JADGJW010000582">
    <property type="protein sequence ID" value="KAJ3214923.1"/>
    <property type="molecule type" value="Genomic_DNA"/>
</dbReference>
<evidence type="ECO:0000256" key="1">
    <source>
        <dbReference type="SAM" id="MobiDB-lite"/>
    </source>
</evidence>
<dbReference type="AlphaFoldDB" id="A0AAD5TXU2"/>
<gene>
    <name evidence="2" type="ORF">HK099_006611</name>
</gene>
<protein>
    <submittedName>
        <fullName evidence="2">Uncharacterized protein</fullName>
    </submittedName>
</protein>
<feature type="compositionally biased region" description="Basic and acidic residues" evidence="1">
    <location>
        <begin position="35"/>
        <end position="53"/>
    </location>
</feature>
<organism evidence="2 3">
    <name type="scientific">Clydaea vesicula</name>
    <dbReference type="NCBI Taxonomy" id="447962"/>
    <lineage>
        <taxon>Eukaryota</taxon>
        <taxon>Fungi</taxon>
        <taxon>Fungi incertae sedis</taxon>
        <taxon>Chytridiomycota</taxon>
        <taxon>Chytridiomycota incertae sedis</taxon>
        <taxon>Chytridiomycetes</taxon>
        <taxon>Lobulomycetales</taxon>
        <taxon>Lobulomycetaceae</taxon>
        <taxon>Clydaea</taxon>
    </lineage>
</organism>
<reference evidence="2" key="1">
    <citation type="submission" date="2020-05" db="EMBL/GenBank/DDBJ databases">
        <title>Phylogenomic resolution of chytrid fungi.</title>
        <authorList>
            <person name="Stajich J.E."/>
            <person name="Amses K."/>
            <person name="Simmons R."/>
            <person name="Seto K."/>
            <person name="Myers J."/>
            <person name="Bonds A."/>
            <person name="Quandt C.A."/>
            <person name="Barry K."/>
            <person name="Liu P."/>
            <person name="Grigoriev I."/>
            <person name="Longcore J.E."/>
            <person name="James T.Y."/>
        </authorList>
    </citation>
    <scope>NUCLEOTIDE SEQUENCE</scope>
    <source>
        <strain evidence="2">JEL0476</strain>
    </source>
</reference>
<name>A0AAD5TXU2_9FUNG</name>
<proteinExistence type="predicted"/>
<keyword evidence="3" id="KW-1185">Reference proteome</keyword>
<dbReference type="Proteomes" id="UP001211065">
    <property type="component" value="Unassembled WGS sequence"/>
</dbReference>
<accession>A0AAD5TXU2</accession>
<evidence type="ECO:0000313" key="2">
    <source>
        <dbReference type="EMBL" id="KAJ3214923.1"/>
    </source>
</evidence>
<comment type="caution">
    <text evidence="2">The sequence shown here is derived from an EMBL/GenBank/DDBJ whole genome shotgun (WGS) entry which is preliminary data.</text>
</comment>
<sequence length="215" mass="24340">MTKSDQTITEQISQTASEMYNKVKNTVMPEQSKTAGDKLDEGISATKDKKDSAADQTKGWFSEKSDQANNKVQGATEGKPIGTKVKENLEGAKDYVAEKADNVKSYRTELGIGDVCRGTWLPEYHLQQSEPYCFGYPYVESATEGKKLFERYFGILFDDDDLAKAVESDETITLDEKEEEETENELSHRLTSIIREHFILQTALYFFLKKDPGQF</sequence>